<comment type="subunit">
    <text evidence="3">Hexamer of two alpha, two beta, and two delta chains.</text>
</comment>
<comment type="cofactor">
    <cofactor evidence="1">
        <name>iron-sulfur cluster</name>
        <dbReference type="ChEBI" id="CHEBI:30408"/>
    </cofactor>
</comment>
<dbReference type="KEGG" id="blag:BLTE_06170"/>
<evidence type="ECO:0000313" key="15">
    <source>
        <dbReference type="EMBL" id="BBF91932.1"/>
    </source>
</evidence>
<dbReference type="InterPro" id="IPR014278">
    <property type="entry name" value="Nase_Fe-Fe_dsu"/>
</dbReference>
<keyword evidence="12" id="KW-0535">Nitrogen fixation</keyword>
<evidence type="ECO:0000256" key="11">
    <source>
        <dbReference type="ARBA" id="ARBA00023014"/>
    </source>
</evidence>
<evidence type="ECO:0000256" key="1">
    <source>
        <dbReference type="ARBA" id="ARBA00001915"/>
    </source>
</evidence>
<dbReference type="Pfam" id="PF03139">
    <property type="entry name" value="AnfG_VnfG"/>
    <property type="match status" value="1"/>
</dbReference>
<evidence type="ECO:0000313" key="16">
    <source>
        <dbReference type="Proteomes" id="UP000266934"/>
    </source>
</evidence>
<evidence type="ECO:0000256" key="12">
    <source>
        <dbReference type="ARBA" id="ARBA00023231"/>
    </source>
</evidence>
<evidence type="ECO:0000256" key="13">
    <source>
        <dbReference type="ARBA" id="ARBA00030899"/>
    </source>
</evidence>
<evidence type="ECO:0000256" key="2">
    <source>
        <dbReference type="ARBA" id="ARBA00004064"/>
    </source>
</evidence>
<dbReference type="EC" id="1.18.6.1" evidence="4"/>
<organism evidence="15 16">
    <name type="scientific">Blastochloris tepida</name>
    <dbReference type="NCBI Taxonomy" id="2233851"/>
    <lineage>
        <taxon>Bacteria</taxon>
        <taxon>Pseudomonadati</taxon>
        <taxon>Pseudomonadota</taxon>
        <taxon>Alphaproteobacteria</taxon>
        <taxon>Hyphomicrobiales</taxon>
        <taxon>Blastochloridaceae</taxon>
        <taxon>Blastochloris</taxon>
    </lineage>
</organism>
<evidence type="ECO:0000256" key="3">
    <source>
        <dbReference type="ARBA" id="ARBA00011515"/>
    </source>
</evidence>
<keyword evidence="6" id="KW-0479">Metal-binding</keyword>
<comment type="catalytic activity">
    <reaction evidence="14">
        <text>N2 + 8 reduced [2Fe-2S]-[ferredoxin] + 16 ATP + 16 H2O = H2 + 8 oxidized [2Fe-2S]-[ferredoxin] + 2 NH4(+) + 16 ADP + 16 phosphate + 6 H(+)</text>
        <dbReference type="Rhea" id="RHEA:21448"/>
        <dbReference type="Rhea" id="RHEA-COMP:10000"/>
        <dbReference type="Rhea" id="RHEA-COMP:10001"/>
        <dbReference type="ChEBI" id="CHEBI:15377"/>
        <dbReference type="ChEBI" id="CHEBI:15378"/>
        <dbReference type="ChEBI" id="CHEBI:17997"/>
        <dbReference type="ChEBI" id="CHEBI:18276"/>
        <dbReference type="ChEBI" id="CHEBI:28938"/>
        <dbReference type="ChEBI" id="CHEBI:30616"/>
        <dbReference type="ChEBI" id="CHEBI:33737"/>
        <dbReference type="ChEBI" id="CHEBI:33738"/>
        <dbReference type="ChEBI" id="CHEBI:43474"/>
        <dbReference type="ChEBI" id="CHEBI:456216"/>
        <dbReference type="EC" id="1.18.6.1"/>
    </reaction>
</comment>
<evidence type="ECO:0000256" key="14">
    <source>
        <dbReference type="ARBA" id="ARBA00047967"/>
    </source>
</evidence>
<protein>
    <recommendedName>
        <fullName evidence="5">Nitrogenase iron-iron protein delta chain</fullName>
        <ecNumber evidence="4">1.18.6.1</ecNumber>
    </recommendedName>
    <alternativeName>
        <fullName evidence="13">Nitrogenase component I</fullName>
    </alternativeName>
</protein>
<keyword evidence="16" id="KW-1185">Reference proteome</keyword>
<dbReference type="GO" id="GO:0051536">
    <property type="term" value="F:iron-sulfur cluster binding"/>
    <property type="evidence" value="ECO:0007669"/>
    <property type="project" value="UniProtKB-KW"/>
</dbReference>
<evidence type="ECO:0000256" key="8">
    <source>
        <dbReference type="ARBA" id="ARBA00022840"/>
    </source>
</evidence>
<comment type="function">
    <text evidence="2">The key enzymatic reactions in nitrogen fixation are catalyzed by the nitrogenase complex, which has 2 components: the iron protein (component 2) and a component 1 which is either a molybdenum-iron protein, a vanadium-iron, or an iron-iron protein.</text>
</comment>
<proteinExistence type="predicted"/>
<evidence type="ECO:0000256" key="6">
    <source>
        <dbReference type="ARBA" id="ARBA00022723"/>
    </source>
</evidence>
<dbReference type="GO" id="GO:0016163">
    <property type="term" value="F:nitrogenase activity"/>
    <property type="evidence" value="ECO:0007669"/>
    <property type="project" value="UniProtKB-EC"/>
</dbReference>
<evidence type="ECO:0000256" key="9">
    <source>
        <dbReference type="ARBA" id="ARBA00023002"/>
    </source>
</evidence>
<keyword evidence="11" id="KW-0411">Iron-sulfur</keyword>
<dbReference type="RefSeq" id="WP_244600090.1">
    <property type="nucleotide sequence ID" value="NZ_AP018907.1"/>
</dbReference>
<evidence type="ECO:0000256" key="4">
    <source>
        <dbReference type="ARBA" id="ARBA00012773"/>
    </source>
</evidence>
<evidence type="ECO:0000256" key="7">
    <source>
        <dbReference type="ARBA" id="ARBA00022741"/>
    </source>
</evidence>
<dbReference type="EMBL" id="AP018907">
    <property type="protein sequence ID" value="BBF91932.1"/>
    <property type="molecule type" value="Genomic_DNA"/>
</dbReference>
<dbReference type="NCBIfam" id="TIGR02929">
    <property type="entry name" value="anfG_nitrog"/>
    <property type="match status" value="1"/>
</dbReference>
<reference evidence="15 16" key="1">
    <citation type="submission" date="2018-08" db="EMBL/GenBank/DDBJ databases">
        <title>Complete genome sequencing of Blastochloris tepida GI.</title>
        <authorList>
            <person name="Tsukatani Y."/>
            <person name="Mori H."/>
        </authorList>
    </citation>
    <scope>NUCLEOTIDE SEQUENCE [LARGE SCALE GENOMIC DNA]</scope>
    <source>
        <strain evidence="15 16">GI</strain>
    </source>
</reference>
<gene>
    <name evidence="15" type="primary">anfG</name>
    <name evidence="15" type="ORF">BLTE_06170</name>
</gene>
<keyword evidence="8" id="KW-0067">ATP-binding</keyword>
<keyword evidence="7" id="KW-0547">Nucleotide-binding</keyword>
<keyword evidence="9" id="KW-0560">Oxidoreductase</keyword>
<evidence type="ECO:0000256" key="10">
    <source>
        <dbReference type="ARBA" id="ARBA00023004"/>
    </source>
</evidence>
<name>A0A348FX99_9HYPH</name>
<dbReference type="GO" id="GO:0005506">
    <property type="term" value="F:iron ion binding"/>
    <property type="evidence" value="ECO:0007669"/>
    <property type="project" value="InterPro"/>
</dbReference>
<dbReference type="GO" id="GO:0005524">
    <property type="term" value="F:ATP binding"/>
    <property type="evidence" value="ECO:0007669"/>
    <property type="project" value="UniProtKB-KW"/>
</dbReference>
<accession>A0A348FX99</accession>
<sequence>MDDITKTAPPTDGIVVGGLTVPIDAVTHERLEKLVDYIMKYCLWQFNSRGWDRKKQNAGIIPRTAQLLTGEEVERTAPLDRYYWTEAVSLAEAFRERMPWLADMTPEEIKTLLQRLHERIDYLVVDGSLNEELTVPHY</sequence>
<dbReference type="Proteomes" id="UP000266934">
    <property type="component" value="Chromosome"/>
</dbReference>
<evidence type="ECO:0000256" key="5">
    <source>
        <dbReference type="ARBA" id="ARBA00015525"/>
    </source>
</evidence>
<keyword evidence="10" id="KW-0408">Iron</keyword>
<dbReference type="AlphaFoldDB" id="A0A348FX99"/>
<dbReference type="InterPro" id="IPR004349">
    <property type="entry name" value="V/Nase_d_su"/>
</dbReference>